<keyword evidence="4" id="KW-0598">Phosphotransferase system</keyword>
<comment type="similarity">
    <text evidence="2">Belongs to the HPr family.</text>
</comment>
<dbReference type="NCBIfam" id="TIGR01003">
    <property type="entry name" value="PTS_HPr_family"/>
    <property type="match status" value="1"/>
</dbReference>
<keyword evidence="3" id="KW-0963">Cytoplasm</keyword>
<proteinExistence type="inferred from homology"/>
<organism evidence="6 7">
    <name type="scientific">Methylophilales bacterium HTCC2181</name>
    <dbReference type="NCBI Taxonomy" id="383631"/>
    <lineage>
        <taxon>Bacteria</taxon>
        <taxon>Pseudomonadati</taxon>
        <taxon>Pseudomonadota</taxon>
        <taxon>Betaproteobacteria</taxon>
        <taxon>Nitrosomonadales</taxon>
        <taxon>OM43 clade</taxon>
    </lineage>
</organism>
<evidence type="ECO:0000259" key="5">
    <source>
        <dbReference type="PROSITE" id="PS51350"/>
    </source>
</evidence>
<evidence type="ECO:0000256" key="1">
    <source>
        <dbReference type="ARBA" id="ARBA00004496"/>
    </source>
</evidence>
<comment type="subcellular location">
    <subcellularLocation>
        <location evidence="1">Cytoplasm</location>
    </subcellularLocation>
</comment>
<evidence type="ECO:0000256" key="3">
    <source>
        <dbReference type="ARBA" id="ARBA00022490"/>
    </source>
</evidence>
<dbReference type="Gene3D" id="3.30.1340.10">
    <property type="entry name" value="HPr-like"/>
    <property type="match status" value="1"/>
</dbReference>
<dbReference type="InterPro" id="IPR000032">
    <property type="entry name" value="HPr-like"/>
</dbReference>
<dbReference type="SUPFAM" id="SSF55594">
    <property type="entry name" value="HPr-like"/>
    <property type="match status" value="1"/>
</dbReference>
<feature type="domain" description="HPr" evidence="5">
    <location>
        <begin position="1"/>
        <end position="88"/>
    </location>
</feature>
<dbReference type="PRINTS" id="PR00107">
    <property type="entry name" value="PHOSPHOCPHPR"/>
</dbReference>
<dbReference type="AlphaFoldDB" id="A0P4N3"/>
<dbReference type="InterPro" id="IPR035895">
    <property type="entry name" value="HPr-like_sf"/>
</dbReference>
<dbReference type="PROSITE" id="PS00369">
    <property type="entry name" value="PTS_HPR_HIS"/>
    <property type="match status" value="1"/>
</dbReference>
<evidence type="ECO:0000256" key="4">
    <source>
        <dbReference type="ARBA" id="ARBA00022683"/>
    </source>
</evidence>
<sequence>MIKTKVTISNKLGLHARPSSKLAEVCSKFDAEIWIKNDRKKINAKNMMDILMLASGYKSQIEILIDGEDEQAAMKEIKILFTNRFGEES</sequence>
<evidence type="ECO:0000313" key="7">
    <source>
        <dbReference type="Proteomes" id="UP000054262"/>
    </source>
</evidence>
<protein>
    <submittedName>
        <fullName evidence="6">Phosphocarrier protein HPr</fullName>
    </submittedName>
</protein>
<dbReference type="InterPro" id="IPR050399">
    <property type="entry name" value="HPr"/>
</dbReference>
<dbReference type="PANTHER" id="PTHR33705">
    <property type="entry name" value="PHOSPHOCARRIER PROTEIN HPR"/>
    <property type="match status" value="1"/>
</dbReference>
<dbReference type="InterPro" id="IPR001020">
    <property type="entry name" value="PTS_HPr_His_P_site"/>
</dbReference>
<dbReference type="CDD" id="cd00367">
    <property type="entry name" value="PTS-HPr_like"/>
    <property type="match status" value="1"/>
</dbReference>
<reference evidence="6 7" key="1">
    <citation type="submission" date="2006-11" db="EMBL/GenBank/DDBJ databases">
        <authorList>
            <person name="Giovannoni S."/>
            <person name="Vergin K."/>
            <person name="Ferriera S."/>
            <person name="Johnson J."/>
            <person name="Kravitz S."/>
            <person name="Beeson K."/>
            <person name="Sutton G."/>
            <person name="Rogers Y.-H."/>
            <person name="Friedman R."/>
            <person name="Frazier M."/>
            <person name="Venter J.C."/>
        </authorList>
    </citation>
    <scope>NUCLEOTIDE SEQUENCE [LARGE SCALE GENOMIC DNA]</scope>
    <source>
        <strain evidence="6 7">HTCC2181</strain>
    </source>
</reference>
<dbReference type="PROSITE" id="PS51350">
    <property type="entry name" value="PTS_HPR_DOM"/>
    <property type="match status" value="1"/>
</dbReference>
<dbReference type="EMBL" id="AAUX01000001">
    <property type="protein sequence ID" value="EAV46493.1"/>
    <property type="molecule type" value="Genomic_DNA"/>
</dbReference>
<gene>
    <name evidence="6" type="ORF">MB2181_00430</name>
</gene>
<dbReference type="PANTHER" id="PTHR33705:SF2">
    <property type="entry name" value="PHOSPHOCARRIER PROTEIN NPR"/>
    <property type="match status" value="1"/>
</dbReference>
<dbReference type="Pfam" id="PF00381">
    <property type="entry name" value="PTS-HPr"/>
    <property type="match status" value="1"/>
</dbReference>
<dbReference type="Proteomes" id="UP000054262">
    <property type="component" value="Unassembled WGS sequence"/>
</dbReference>
<evidence type="ECO:0000313" key="6">
    <source>
        <dbReference type="EMBL" id="EAV46493.1"/>
    </source>
</evidence>
<dbReference type="GO" id="GO:0009401">
    <property type="term" value="P:phosphoenolpyruvate-dependent sugar phosphotransferase system"/>
    <property type="evidence" value="ECO:0007669"/>
    <property type="project" value="UniProtKB-KW"/>
</dbReference>
<name>A0P4N3_9PROT</name>
<comment type="caution">
    <text evidence="6">The sequence shown here is derived from an EMBL/GenBank/DDBJ whole genome shotgun (WGS) entry which is preliminary data.</text>
</comment>
<dbReference type="GO" id="GO:0005737">
    <property type="term" value="C:cytoplasm"/>
    <property type="evidence" value="ECO:0007669"/>
    <property type="project" value="UniProtKB-SubCell"/>
</dbReference>
<keyword evidence="7" id="KW-1185">Reference proteome</keyword>
<dbReference type="OrthoDB" id="9798965at2"/>
<accession>A0P4N3</accession>
<evidence type="ECO:0000256" key="2">
    <source>
        <dbReference type="ARBA" id="ARBA00010736"/>
    </source>
</evidence>